<evidence type="ECO:0000256" key="3">
    <source>
        <dbReference type="ARBA" id="ARBA00022771"/>
    </source>
</evidence>
<dbReference type="AlphaFoldDB" id="A0AAN7VSG1"/>
<protein>
    <recommendedName>
        <fullName evidence="7">THAP-type domain-containing protein</fullName>
    </recommendedName>
</protein>
<gene>
    <name evidence="8" type="ORF">RI129_003986</name>
</gene>
<accession>A0AAN7VSG1</accession>
<evidence type="ECO:0000313" key="8">
    <source>
        <dbReference type="EMBL" id="KAK5649094.1"/>
    </source>
</evidence>
<dbReference type="Pfam" id="PF13359">
    <property type="entry name" value="DDE_Tnp_4"/>
    <property type="match status" value="1"/>
</dbReference>
<proteinExistence type="predicted"/>
<feature type="domain" description="THAP-type" evidence="7">
    <location>
        <begin position="1"/>
        <end position="91"/>
    </location>
</feature>
<evidence type="ECO:0000256" key="6">
    <source>
        <dbReference type="PROSITE-ProRule" id="PRU00309"/>
    </source>
</evidence>
<keyword evidence="3 6" id="KW-0863">Zinc-finger</keyword>
<dbReference type="GO" id="GO:0003677">
    <property type="term" value="F:DNA binding"/>
    <property type="evidence" value="ECO:0007669"/>
    <property type="project" value="UniProtKB-UniRule"/>
</dbReference>
<name>A0AAN7VSG1_9COLE</name>
<evidence type="ECO:0000256" key="5">
    <source>
        <dbReference type="ARBA" id="ARBA00023125"/>
    </source>
</evidence>
<dbReference type="InterPro" id="IPR027805">
    <property type="entry name" value="Transposase_HTH_dom"/>
</dbReference>
<dbReference type="PANTHER" id="PTHR23080">
    <property type="entry name" value="THAP DOMAIN PROTEIN"/>
    <property type="match status" value="1"/>
</dbReference>
<evidence type="ECO:0000259" key="7">
    <source>
        <dbReference type="PROSITE" id="PS50950"/>
    </source>
</evidence>
<evidence type="ECO:0000256" key="2">
    <source>
        <dbReference type="ARBA" id="ARBA00022723"/>
    </source>
</evidence>
<evidence type="ECO:0000256" key="4">
    <source>
        <dbReference type="ARBA" id="ARBA00022833"/>
    </source>
</evidence>
<dbReference type="GO" id="GO:0008270">
    <property type="term" value="F:zinc ion binding"/>
    <property type="evidence" value="ECO:0007669"/>
    <property type="project" value="UniProtKB-KW"/>
</dbReference>
<dbReference type="InterPro" id="IPR027806">
    <property type="entry name" value="HARBI1_dom"/>
</dbReference>
<dbReference type="SUPFAM" id="SSF57716">
    <property type="entry name" value="Glucocorticoid receptor-like (DNA-binding domain)"/>
    <property type="match status" value="1"/>
</dbReference>
<sequence>MPFCMVVNCGRTSIRDGPFSSFFRIPSKFNNNHKIDNLRSERRKKWIAALKRSDLTELKLKYGRVCSKHFIAGKPAQLSDTENPDWVPSQNLGYTSSTFSKISARSRYVRAMKRRIEVTPLNYKLNIYTKDEQIKPPISMESLDLALRECNRELYELRAKVNQLQFTQEYFVNSDQNTLYYTGLPTYQHLQCLYELVESDIVITHSSKLSKFQQLILVLIKLRLNLPFIDLGNRFSCSRTTVSRIFFSILEILYDKLQSFIIWPDRDDLRTNVPRCFKENFSNTSVIVDCFEVFIEKPSNLQAATKTWSNYKHHHTVKFLIGITPQGAICYISNAYGGRASDKFITEDCDFLDNLVPGDLVLADRGFLINNSVELCYAKLLTPAFKRGKKQLSAKEVEDTRTLAHVRIHVERVIGILRQKYVILRDTLPIEMLKKKCDDDFSFIDKLVVVCCGLINLGPPIISLE</sequence>
<comment type="caution">
    <text evidence="8">The sequence shown here is derived from an EMBL/GenBank/DDBJ whole genome shotgun (WGS) entry which is preliminary data.</text>
</comment>
<keyword evidence="5 6" id="KW-0238">DNA-binding</keyword>
<organism evidence="8 9">
    <name type="scientific">Pyrocoelia pectoralis</name>
    <dbReference type="NCBI Taxonomy" id="417401"/>
    <lineage>
        <taxon>Eukaryota</taxon>
        <taxon>Metazoa</taxon>
        <taxon>Ecdysozoa</taxon>
        <taxon>Arthropoda</taxon>
        <taxon>Hexapoda</taxon>
        <taxon>Insecta</taxon>
        <taxon>Pterygota</taxon>
        <taxon>Neoptera</taxon>
        <taxon>Endopterygota</taxon>
        <taxon>Coleoptera</taxon>
        <taxon>Polyphaga</taxon>
        <taxon>Elateriformia</taxon>
        <taxon>Elateroidea</taxon>
        <taxon>Lampyridae</taxon>
        <taxon>Lampyrinae</taxon>
        <taxon>Pyrocoelia</taxon>
    </lineage>
</organism>
<dbReference type="EMBL" id="JAVRBK010000002">
    <property type="protein sequence ID" value="KAK5649094.1"/>
    <property type="molecule type" value="Genomic_DNA"/>
</dbReference>
<comment type="cofactor">
    <cofactor evidence="1">
        <name>a divalent metal cation</name>
        <dbReference type="ChEBI" id="CHEBI:60240"/>
    </cofactor>
</comment>
<evidence type="ECO:0000256" key="1">
    <source>
        <dbReference type="ARBA" id="ARBA00001968"/>
    </source>
</evidence>
<keyword evidence="4" id="KW-0862">Zinc</keyword>
<dbReference type="SMART" id="SM00980">
    <property type="entry name" value="THAP"/>
    <property type="match status" value="1"/>
</dbReference>
<dbReference type="Proteomes" id="UP001329430">
    <property type="component" value="Chromosome 2"/>
</dbReference>
<dbReference type="Pfam" id="PF13613">
    <property type="entry name" value="HTH_Tnp_4"/>
    <property type="match status" value="1"/>
</dbReference>
<dbReference type="Pfam" id="PF05485">
    <property type="entry name" value="THAP"/>
    <property type="match status" value="1"/>
</dbReference>
<keyword evidence="9" id="KW-1185">Reference proteome</keyword>
<evidence type="ECO:0000313" key="9">
    <source>
        <dbReference type="Proteomes" id="UP001329430"/>
    </source>
</evidence>
<reference evidence="8 9" key="1">
    <citation type="journal article" date="2024" name="Insects">
        <title>An Improved Chromosome-Level Genome Assembly of the Firefly Pyrocoelia pectoralis.</title>
        <authorList>
            <person name="Fu X."/>
            <person name="Meyer-Rochow V.B."/>
            <person name="Ballantyne L."/>
            <person name="Zhu X."/>
        </authorList>
    </citation>
    <scope>NUCLEOTIDE SEQUENCE [LARGE SCALE GENOMIC DNA]</scope>
    <source>
        <strain evidence="8">XCY_ONT2</strain>
    </source>
</reference>
<dbReference type="PROSITE" id="PS50950">
    <property type="entry name" value="ZF_THAP"/>
    <property type="match status" value="1"/>
</dbReference>
<keyword evidence="2" id="KW-0479">Metal-binding</keyword>
<dbReference type="InterPro" id="IPR006612">
    <property type="entry name" value="THAP_Znf"/>
</dbReference>